<protein>
    <recommendedName>
        <fullName evidence="6">Probable sugar-binding periplasmic protein</fullName>
    </recommendedName>
</protein>
<evidence type="ECO:0000256" key="1">
    <source>
        <dbReference type="ARBA" id="ARBA00004418"/>
    </source>
</evidence>
<comment type="function">
    <text evidence="5">Part of a binding-protein-dependent transport system for a sugar.</text>
</comment>
<comment type="caution">
    <text evidence="8">The sequence shown here is derived from an EMBL/GenBank/DDBJ whole genome shotgun (WGS) entry which is preliminary data.</text>
</comment>
<evidence type="ECO:0000256" key="2">
    <source>
        <dbReference type="ARBA" id="ARBA00008520"/>
    </source>
</evidence>
<keyword evidence="9" id="KW-1185">Reference proteome</keyword>
<proteinExistence type="inferred from homology"/>
<evidence type="ECO:0000313" key="8">
    <source>
        <dbReference type="EMBL" id="MBU2874652.1"/>
    </source>
</evidence>
<gene>
    <name evidence="8" type="ORF">KO508_11640</name>
</gene>
<name>A0ABS6A9M2_9GAMM</name>
<dbReference type="InterPro" id="IPR050490">
    <property type="entry name" value="Bact_solute-bd_prot1"/>
</dbReference>
<evidence type="ECO:0000313" key="9">
    <source>
        <dbReference type="Proteomes" id="UP000753376"/>
    </source>
</evidence>
<comment type="similarity">
    <text evidence="2">Belongs to the bacterial solute-binding protein 1 family.</text>
</comment>
<evidence type="ECO:0000256" key="4">
    <source>
        <dbReference type="ARBA" id="ARBA00022729"/>
    </source>
</evidence>
<feature type="chain" id="PRO_5047094629" description="Probable sugar-binding periplasmic protein" evidence="7">
    <location>
        <begin position="22"/>
        <end position="420"/>
    </location>
</feature>
<evidence type="ECO:0000256" key="5">
    <source>
        <dbReference type="ARBA" id="ARBA00049629"/>
    </source>
</evidence>
<dbReference type="PANTHER" id="PTHR43649">
    <property type="entry name" value="ARABINOSE-BINDING PROTEIN-RELATED"/>
    <property type="match status" value="1"/>
</dbReference>
<dbReference type="PANTHER" id="PTHR43649:SF28">
    <property type="entry name" value="BINDING PROTEIN COMPONENT OF ABC SUGAR TRANSPORTER-RELATED"/>
    <property type="match status" value="1"/>
</dbReference>
<comment type="subcellular location">
    <subcellularLocation>
        <location evidence="1">Periplasm</location>
    </subcellularLocation>
</comment>
<dbReference type="RefSeq" id="WP_216008475.1">
    <property type="nucleotide sequence ID" value="NZ_JAHKPV010000019.1"/>
</dbReference>
<evidence type="ECO:0000256" key="7">
    <source>
        <dbReference type="SAM" id="SignalP"/>
    </source>
</evidence>
<feature type="signal peptide" evidence="7">
    <location>
        <begin position="1"/>
        <end position="21"/>
    </location>
</feature>
<sequence length="420" mass="46797">MPQPRSIAFICCFLLCATAAAHPSANNTVDILHWWVSEGEENSIGIIQRYIEKQGLGWHAEAVAGSGTYRFSDELRKRVASGNPPMASQAIGYDIRDWARQGKLLNLDNIAEEYQWDEVIPFAIQHLSKYQGHWVGVPINTHSTNWLWVNHAQLTRLGLKQPDTWPDLINMLNTAKASGLIPIAIGREAWEHTLLFESVAAGAGGAEFYRRVFLDLDPTALDMKIIDQIFQRMSMLRNFLDAGAITRNWNQATELVLSGQALLQVQGSWVDGEFNASGLVPGRDYDCYRFPDTQGLVLFNSDQYILFKDHVVEPETRNTFVKTLMDVELQRDLNIATGAAPARVDVPRADFNQCGQQAINDMRAANMRRAMLGSIAMGNANPGPVKNALYKVISDHLMGHISNSQAVSRLAQIISQAPRP</sequence>
<accession>A0ABS6A9M2</accession>
<evidence type="ECO:0000256" key="3">
    <source>
        <dbReference type="ARBA" id="ARBA00022448"/>
    </source>
</evidence>
<dbReference type="Pfam" id="PF01547">
    <property type="entry name" value="SBP_bac_1"/>
    <property type="match status" value="1"/>
</dbReference>
<keyword evidence="3" id="KW-0813">Transport</keyword>
<organism evidence="8 9">
    <name type="scientific">Marinobacter salexigens</name>
    <dbReference type="NCBI Taxonomy" id="1925763"/>
    <lineage>
        <taxon>Bacteria</taxon>
        <taxon>Pseudomonadati</taxon>
        <taxon>Pseudomonadota</taxon>
        <taxon>Gammaproteobacteria</taxon>
        <taxon>Pseudomonadales</taxon>
        <taxon>Marinobacteraceae</taxon>
        <taxon>Marinobacter</taxon>
    </lineage>
</organism>
<dbReference type="InterPro" id="IPR006059">
    <property type="entry name" value="SBP"/>
</dbReference>
<dbReference type="EMBL" id="JAHKPV010000019">
    <property type="protein sequence ID" value="MBU2874652.1"/>
    <property type="molecule type" value="Genomic_DNA"/>
</dbReference>
<reference evidence="8 9" key="1">
    <citation type="submission" date="2021-05" db="EMBL/GenBank/DDBJ databases">
        <title>Draft genomes of bacteria isolated from model marine particles.</title>
        <authorList>
            <person name="Datta M.S."/>
            <person name="Schwartzman J.A."/>
            <person name="Enke T.N."/>
            <person name="Saavedra J."/>
            <person name="Cermak N."/>
            <person name="Cordero O.X."/>
        </authorList>
    </citation>
    <scope>NUCLEOTIDE SEQUENCE [LARGE SCALE GENOMIC DNA]</scope>
    <source>
        <strain evidence="8 9">D2M19</strain>
    </source>
</reference>
<keyword evidence="4 7" id="KW-0732">Signal</keyword>
<evidence type="ECO:0000256" key="6">
    <source>
        <dbReference type="ARBA" id="ARBA00049753"/>
    </source>
</evidence>
<dbReference type="Proteomes" id="UP000753376">
    <property type="component" value="Unassembled WGS sequence"/>
</dbReference>